<evidence type="ECO:0000256" key="5">
    <source>
        <dbReference type="ARBA" id="ARBA00022695"/>
    </source>
</evidence>
<reference evidence="10" key="1">
    <citation type="submission" date="2021-04" db="EMBL/GenBank/DDBJ databases">
        <title>Saccharothrix algeriensis WGS.</title>
        <authorList>
            <person name="Stuskova K."/>
            <person name="Hakalova E."/>
            <person name="Tebbal A.B."/>
            <person name="Eichmeier A."/>
        </authorList>
    </citation>
    <scope>NUCLEOTIDE SEQUENCE</scope>
    <source>
        <strain evidence="10">NRRL B-24137</strain>
    </source>
</reference>
<dbReference type="PANTHER" id="PTHR19376:SF54">
    <property type="entry name" value="DNA-DIRECTED RNA POLYMERASE SUBUNIT BETA"/>
    <property type="match status" value="1"/>
</dbReference>
<dbReference type="EMBL" id="CP072788">
    <property type="protein sequence ID" value="QTR06263.1"/>
    <property type="molecule type" value="Genomic_DNA"/>
</dbReference>
<keyword evidence="3" id="KW-0240">DNA-directed RNA polymerase</keyword>
<evidence type="ECO:0000256" key="6">
    <source>
        <dbReference type="ARBA" id="ARBA00022723"/>
    </source>
</evidence>
<evidence type="ECO:0000256" key="7">
    <source>
        <dbReference type="ARBA" id="ARBA00023163"/>
    </source>
</evidence>
<dbReference type="InterPro" id="IPR042102">
    <property type="entry name" value="RNA_pol_Rpb1_3_sf"/>
</dbReference>
<dbReference type="InterPro" id="IPR000722">
    <property type="entry name" value="RNA_pol_asu"/>
</dbReference>
<comment type="catalytic activity">
    <reaction evidence="8">
        <text>RNA(n) + a ribonucleoside 5'-triphosphate = RNA(n+1) + diphosphate</text>
        <dbReference type="Rhea" id="RHEA:21248"/>
        <dbReference type="Rhea" id="RHEA-COMP:14527"/>
        <dbReference type="Rhea" id="RHEA-COMP:17342"/>
        <dbReference type="ChEBI" id="CHEBI:33019"/>
        <dbReference type="ChEBI" id="CHEBI:61557"/>
        <dbReference type="ChEBI" id="CHEBI:140395"/>
        <dbReference type="EC" id="2.7.7.6"/>
    </reaction>
</comment>
<feature type="non-terminal residue" evidence="10">
    <location>
        <position position="81"/>
    </location>
</feature>
<evidence type="ECO:0000259" key="9">
    <source>
        <dbReference type="SMART" id="SM00663"/>
    </source>
</evidence>
<dbReference type="Gene3D" id="1.10.274.100">
    <property type="entry name" value="RNA polymerase Rpb1, domain 3"/>
    <property type="match status" value="1"/>
</dbReference>
<dbReference type="GO" id="GO:0046872">
    <property type="term" value="F:metal ion binding"/>
    <property type="evidence" value="ECO:0007669"/>
    <property type="project" value="UniProtKB-KW"/>
</dbReference>
<dbReference type="InterPro" id="IPR045867">
    <property type="entry name" value="DNA-dir_RpoC_beta_prime"/>
</dbReference>
<organism evidence="10 11">
    <name type="scientific">Saccharothrix algeriensis</name>
    <dbReference type="NCBI Taxonomy" id="173560"/>
    <lineage>
        <taxon>Bacteria</taxon>
        <taxon>Bacillati</taxon>
        <taxon>Actinomycetota</taxon>
        <taxon>Actinomycetes</taxon>
        <taxon>Pseudonocardiales</taxon>
        <taxon>Pseudonocardiaceae</taxon>
        <taxon>Saccharothrix</taxon>
    </lineage>
</organism>
<evidence type="ECO:0000256" key="3">
    <source>
        <dbReference type="ARBA" id="ARBA00022478"/>
    </source>
</evidence>
<feature type="non-terminal residue" evidence="10">
    <location>
        <position position="1"/>
    </location>
</feature>
<keyword evidence="7" id="KW-0804">Transcription</keyword>
<evidence type="ECO:0000256" key="8">
    <source>
        <dbReference type="ARBA" id="ARBA00048552"/>
    </source>
</evidence>
<comment type="function">
    <text evidence="1">DNA-dependent RNA polymerase catalyzes the transcription of DNA into RNA using the four ribonucleoside triphosphates as substrates.</text>
</comment>
<dbReference type="PANTHER" id="PTHR19376">
    <property type="entry name" value="DNA-DIRECTED RNA POLYMERASE"/>
    <property type="match status" value="1"/>
</dbReference>
<dbReference type="Gene3D" id="2.40.40.20">
    <property type="match status" value="1"/>
</dbReference>
<protein>
    <recommendedName>
        <fullName evidence="2">DNA-directed RNA polymerase</fullName>
        <ecNumber evidence="2">2.7.7.6</ecNumber>
    </recommendedName>
</protein>
<keyword evidence="6" id="KW-0479">Metal-binding</keyword>
<sequence length="81" mass="8709">VEGKAIQLHPLVCEAFNADFDGDQMAVHLPLSAEAQAEARVLMLSSNNILSPASGKPLAMPRLDMVTGLYHLTRHKEGDIG</sequence>
<dbReference type="GO" id="GO:0003899">
    <property type="term" value="F:DNA-directed RNA polymerase activity"/>
    <property type="evidence" value="ECO:0007669"/>
    <property type="project" value="UniProtKB-EC"/>
</dbReference>
<accession>A0A8T8I5Y3</accession>
<keyword evidence="5" id="KW-0548">Nucleotidyltransferase</keyword>
<dbReference type="InterPro" id="IPR006592">
    <property type="entry name" value="RNA_pol_N"/>
</dbReference>
<dbReference type="EC" id="2.7.7.6" evidence="2"/>
<evidence type="ECO:0000313" key="10">
    <source>
        <dbReference type="EMBL" id="QTR06263.1"/>
    </source>
</evidence>
<dbReference type="SUPFAM" id="SSF64484">
    <property type="entry name" value="beta and beta-prime subunits of DNA dependent RNA-polymerase"/>
    <property type="match status" value="1"/>
</dbReference>
<evidence type="ECO:0000256" key="2">
    <source>
        <dbReference type="ARBA" id="ARBA00012418"/>
    </source>
</evidence>
<dbReference type="GO" id="GO:0000428">
    <property type="term" value="C:DNA-directed RNA polymerase complex"/>
    <property type="evidence" value="ECO:0007669"/>
    <property type="project" value="UniProtKB-KW"/>
</dbReference>
<evidence type="ECO:0000256" key="1">
    <source>
        <dbReference type="ARBA" id="ARBA00004026"/>
    </source>
</evidence>
<dbReference type="Pfam" id="PF00623">
    <property type="entry name" value="RNA_pol_Rpb1_2"/>
    <property type="match status" value="1"/>
</dbReference>
<dbReference type="SMART" id="SM00663">
    <property type="entry name" value="RPOLA_N"/>
    <property type="match status" value="1"/>
</dbReference>
<dbReference type="GO" id="GO:0003677">
    <property type="term" value="F:DNA binding"/>
    <property type="evidence" value="ECO:0007669"/>
    <property type="project" value="InterPro"/>
</dbReference>
<name>A0A8T8I5Y3_9PSEU</name>
<dbReference type="GO" id="GO:0006351">
    <property type="term" value="P:DNA-templated transcription"/>
    <property type="evidence" value="ECO:0007669"/>
    <property type="project" value="InterPro"/>
</dbReference>
<dbReference type="Proteomes" id="UP000671828">
    <property type="component" value="Chromosome"/>
</dbReference>
<evidence type="ECO:0000313" key="11">
    <source>
        <dbReference type="Proteomes" id="UP000671828"/>
    </source>
</evidence>
<gene>
    <name evidence="10" type="ORF">J7S33_18220</name>
</gene>
<keyword evidence="4" id="KW-0808">Transferase</keyword>
<dbReference type="AlphaFoldDB" id="A0A8T8I5Y3"/>
<evidence type="ECO:0000256" key="4">
    <source>
        <dbReference type="ARBA" id="ARBA00022679"/>
    </source>
</evidence>
<feature type="domain" description="RNA polymerase N-terminal" evidence="9">
    <location>
        <begin position="1"/>
        <end position="73"/>
    </location>
</feature>
<proteinExistence type="predicted"/>